<organism evidence="1 2">
    <name type="scientific">Streptomyces exfoliatus</name>
    <name type="common">Streptomyces hydrogenans</name>
    <dbReference type="NCBI Taxonomy" id="1905"/>
    <lineage>
        <taxon>Bacteria</taxon>
        <taxon>Bacillati</taxon>
        <taxon>Actinomycetota</taxon>
        <taxon>Actinomycetes</taxon>
        <taxon>Kitasatosporales</taxon>
        <taxon>Streptomycetaceae</taxon>
        <taxon>Streptomyces</taxon>
    </lineage>
</organism>
<gene>
    <name evidence="1" type="ORF">AB0A76_02765</name>
</gene>
<proteinExistence type="predicted"/>
<reference evidence="1 2" key="1">
    <citation type="submission" date="2024-06" db="EMBL/GenBank/DDBJ databases">
        <title>The Natural Products Discovery Center: Release of the First 8490 Sequenced Strains for Exploring Actinobacteria Biosynthetic Diversity.</title>
        <authorList>
            <person name="Kalkreuter E."/>
            <person name="Kautsar S.A."/>
            <person name="Yang D."/>
            <person name="Bader C.D."/>
            <person name="Teijaro C.N."/>
            <person name="Fluegel L."/>
            <person name="Davis C.M."/>
            <person name="Simpson J.R."/>
            <person name="Lauterbach L."/>
            <person name="Steele A.D."/>
            <person name="Gui C."/>
            <person name="Meng S."/>
            <person name="Li G."/>
            <person name="Viehrig K."/>
            <person name="Ye F."/>
            <person name="Su P."/>
            <person name="Kiefer A.F."/>
            <person name="Nichols A."/>
            <person name="Cepeda A.J."/>
            <person name="Yan W."/>
            <person name="Fan B."/>
            <person name="Jiang Y."/>
            <person name="Adhikari A."/>
            <person name="Zheng C.-J."/>
            <person name="Schuster L."/>
            <person name="Cowan T.M."/>
            <person name="Smanski M.J."/>
            <person name="Chevrette M.G."/>
            <person name="De Carvalho L.P.S."/>
            <person name="Shen B."/>
        </authorList>
    </citation>
    <scope>NUCLEOTIDE SEQUENCE [LARGE SCALE GENOMIC DNA]</scope>
    <source>
        <strain evidence="1 2">NPDC045705</strain>
    </source>
</reference>
<evidence type="ECO:0000313" key="2">
    <source>
        <dbReference type="Proteomes" id="UP001551210"/>
    </source>
</evidence>
<dbReference type="EMBL" id="JBEZAM010000002">
    <property type="protein sequence ID" value="MEU7292118.1"/>
    <property type="molecule type" value="Genomic_DNA"/>
</dbReference>
<dbReference type="RefSeq" id="WP_359203789.1">
    <property type="nucleotide sequence ID" value="NZ_JBEZAM010000002.1"/>
</dbReference>
<accession>A0ABV3CQV5</accession>
<keyword evidence="2" id="KW-1185">Reference proteome</keyword>
<sequence>MIHRRREQVIGDRPLGGLAVELALQGAVPRQMLDQCQDAPAGELLAVPVENVDPVVADEVSLKGLGVFFDELDEAQSSPRPSPVSLP</sequence>
<name>A0ABV3CQV5_STREX</name>
<comment type="caution">
    <text evidence="1">The sequence shown here is derived from an EMBL/GenBank/DDBJ whole genome shotgun (WGS) entry which is preliminary data.</text>
</comment>
<protein>
    <submittedName>
        <fullName evidence="1">Uncharacterized protein</fullName>
    </submittedName>
</protein>
<dbReference type="Proteomes" id="UP001551210">
    <property type="component" value="Unassembled WGS sequence"/>
</dbReference>
<evidence type="ECO:0000313" key="1">
    <source>
        <dbReference type="EMBL" id="MEU7292118.1"/>
    </source>
</evidence>